<organism evidence="1 2">
    <name type="scientific">Vibrio harveyi</name>
    <name type="common">Beneckea harveyi</name>
    <dbReference type="NCBI Taxonomy" id="669"/>
    <lineage>
        <taxon>Bacteria</taxon>
        <taxon>Pseudomonadati</taxon>
        <taxon>Pseudomonadota</taxon>
        <taxon>Gammaproteobacteria</taxon>
        <taxon>Vibrionales</taxon>
        <taxon>Vibrionaceae</taxon>
        <taxon>Vibrio</taxon>
    </lineage>
</organism>
<dbReference type="Pfam" id="PF07024">
    <property type="entry name" value="ImpE"/>
    <property type="match status" value="1"/>
</dbReference>
<dbReference type="Proteomes" id="UP000253437">
    <property type="component" value="Unassembled WGS sequence"/>
</dbReference>
<dbReference type="EMBL" id="QOUW02000102">
    <property type="protein sequence ID" value="RIW07957.1"/>
    <property type="molecule type" value="Genomic_DNA"/>
</dbReference>
<dbReference type="RefSeq" id="WP_017190828.1">
    <property type="nucleotide sequence ID" value="NZ_AP031615.1"/>
</dbReference>
<evidence type="ECO:0000313" key="1">
    <source>
        <dbReference type="EMBL" id="RIW07957.1"/>
    </source>
</evidence>
<proteinExistence type="predicted"/>
<dbReference type="PIRSF" id="PIRSF029288">
    <property type="entry name" value="SciE_ImpE"/>
    <property type="match status" value="1"/>
</dbReference>
<reference evidence="1 2" key="1">
    <citation type="submission" date="2018-08" db="EMBL/GenBank/DDBJ databases">
        <title>Vibrio harveyi strains pathogenic to white snook Centropomus viridis Lockington (1877) and potential probiotic bacteria.</title>
        <authorList>
            <person name="Soto-Rodriguez S."/>
            <person name="Gomez-Gil B."/>
            <person name="Lozano-Olvera R."/>
        </authorList>
    </citation>
    <scope>NUCLEOTIDE SEQUENCE [LARGE SCALE GENOMIC DNA]</scope>
    <source>
        <strain evidence="1 2">CAIM 1508</strain>
    </source>
</reference>
<sequence length="265" mass="29526">MTTWKKALSEGQLQQAITLLIEEIKSAPKDASLRSSFIELLCINGDLERADDQLIQSIKLFPEYLAGASQLRHLVKAAQARKDFSEGAATAQFVEGDSKVNELIIELNLAIKNKDYESGYELAQQLEKGRTTKRFSQNGSMTDEVRDIDDRLSGYVELFSTAGNYFLVPIKNIKYLEVKDPSSLLENVWRPVEFDIEGLGEGEGHMPLTYIDSSTDAQKLAKETDWIQLGASELFVGSGQKCWLVGDKAVPIFELNQLSEIAELA</sequence>
<name>A0A8B3DJ10_VIBHA</name>
<dbReference type="InterPro" id="IPR011990">
    <property type="entry name" value="TPR-like_helical_dom_sf"/>
</dbReference>
<dbReference type="AlphaFoldDB" id="A0A8B3DJ10"/>
<dbReference type="SUPFAM" id="SSF144059">
    <property type="entry name" value="ImpE-like"/>
    <property type="match status" value="1"/>
</dbReference>
<dbReference type="InterPro" id="IPR009211">
    <property type="entry name" value="TagJ"/>
</dbReference>
<gene>
    <name evidence="1" type="ORF">DS957_020275</name>
</gene>
<protein>
    <submittedName>
        <fullName evidence="1">Protein of avirulence locus</fullName>
    </submittedName>
</protein>
<accession>A0A8B3DJ10</accession>
<comment type="caution">
    <text evidence="1">The sequence shown here is derived from an EMBL/GenBank/DDBJ whole genome shotgun (WGS) entry which is preliminary data.</text>
</comment>
<evidence type="ECO:0000313" key="2">
    <source>
        <dbReference type="Proteomes" id="UP000253437"/>
    </source>
</evidence>
<dbReference type="Gene3D" id="1.25.40.10">
    <property type="entry name" value="Tetratricopeptide repeat domain"/>
    <property type="match status" value="1"/>
</dbReference>